<sequence length="578" mass="59793">MEQQADLQMAPGFKSITCIESSEAAAAATEAVVSQAHVERSIQAFPMDPARLEFGANAFAAAVDCDVYQSVLKGGSCDKVALKRCSEVMRVVHKDGRLVVLKAAMDGGGACMGSADVAAYFGVEAALADAREVLVDLRDLTATILQLQDSLSDARQQLDAALNDVEAAKAQAAAALASVGDVEAKREAAASALMSLCAPRAANGTAVAATVAGDSAPAFPEATMEATEVAAEAPVLGAEAAAGERLPTHLPAAWLLEQQVNIGAYQVFLTLPPQWKALSAKAFKVADECFGTTAVCMDEHGTKQGIRKYFYMAKGFNADAASITIRDDCVVVRVPYSVPTPGSIAAQELAANEEAAHACDDDAAKQVSFARKGLCLVGQTFLLLHADDCHAAATFSSKGPAAPLPIASEATLGGQSLESISCARCDAPLGAQTSTGSSAPDINAAANAAAGKDTVFAGFTARDYLACELCRAAEVALDVDYPARPAIKLLFAEEHPAAAPDDTTAQCSGSCSGDHDHAAHDATEPAEDEASQVQQQMLSVCPDEYADIRASLEAAARAVPASCQLDSTHVSRVSYLFM</sequence>
<dbReference type="AlphaFoldDB" id="A0A835Z8T3"/>
<dbReference type="EMBL" id="JAFCMP010000078">
    <property type="protein sequence ID" value="KAG5188069.1"/>
    <property type="molecule type" value="Genomic_DNA"/>
</dbReference>
<reference evidence="3" key="1">
    <citation type="submission" date="2021-02" db="EMBL/GenBank/DDBJ databases">
        <title>First Annotated Genome of the Yellow-green Alga Tribonema minus.</title>
        <authorList>
            <person name="Mahan K.M."/>
        </authorList>
    </citation>
    <scope>NUCLEOTIDE SEQUENCE</scope>
    <source>
        <strain evidence="3">UTEX B ZZ1240</strain>
    </source>
</reference>
<keyword evidence="4" id="KW-1185">Reference proteome</keyword>
<comment type="caution">
    <text evidence="3">The sequence shown here is derived from an EMBL/GenBank/DDBJ whole genome shotgun (WGS) entry which is preliminary data.</text>
</comment>
<organism evidence="3 4">
    <name type="scientific">Tribonema minus</name>
    <dbReference type="NCBI Taxonomy" id="303371"/>
    <lineage>
        <taxon>Eukaryota</taxon>
        <taxon>Sar</taxon>
        <taxon>Stramenopiles</taxon>
        <taxon>Ochrophyta</taxon>
        <taxon>PX clade</taxon>
        <taxon>Xanthophyceae</taxon>
        <taxon>Tribonematales</taxon>
        <taxon>Tribonemataceae</taxon>
        <taxon>Tribonema</taxon>
    </lineage>
</organism>
<evidence type="ECO:0000256" key="2">
    <source>
        <dbReference type="SAM" id="MobiDB-lite"/>
    </source>
</evidence>
<keyword evidence="1" id="KW-0175">Coiled coil</keyword>
<name>A0A835Z8T3_9STRA</name>
<dbReference type="Proteomes" id="UP000664859">
    <property type="component" value="Unassembled WGS sequence"/>
</dbReference>
<evidence type="ECO:0000313" key="4">
    <source>
        <dbReference type="Proteomes" id="UP000664859"/>
    </source>
</evidence>
<feature type="compositionally biased region" description="Basic and acidic residues" evidence="2">
    <location>
        <begin position="513"/>
        <end position="523"/>
    </location>
</feature>
<evidence type="ECO:0000313" key="3">
    <source>
        <dbReference type="EMBL" id="KAG5188069.1"/>
    </source>
</evidence>
<feature type="coiled-coil region" evidence="1">
    <location>
        <begin position="137"/>
        <end position="178"/>
    </location>
</feature>
<gene>
    <name evidence="3" type="ORF">JKP88DRAFT_353542</name>
</gene>
<protein>
    <submittedName>
        <fullName evidence="3">Uncharacterized protein</fullName>
    </submittedName>
</protein>
<accession>A0A835Z8T3</accession>
<feature type="region of interest" description="Disordered" evidence="2">
    <location>
        <begin position="501"/>
        <end position="533"/>
    </location>
</feature>
<evidence type="ECO:0000256" key="1">
    <source>
        <dbReference type="SAM" id="Coils"/>
    </source>
</evidence>
<dbReference type="InterPro" id="IPR019193">
    <property type="entry name" value="UBQ-conj_enz_E2-bd_prot"/>
</dbReference>
<proteinExistence type="predicted"/>
<dbReference type="Pfam" id="PF09814">
    <property type="entry name" value="HECT_2"/>
    <property type="match status" value="1"/>
</dbReference>